<evidence type="ECO:0000313" key="3">
    <source>
        <dbReference type="Proteomes" id="UP000037822"/>
    </source>
</evidence>
<proteinExistence type="predicted"/>
<evidence type="ECO:0000313" key="2">
    <source>
        <dbReference type="EMBL" id="KPH74458.1"/>
    </source>
</evidence>
<dbReference type="Proteomes" id="UP000037822">
    <property type="component" value="Unassembled WGS sequence"/>
</dbReference>
<accession>A0A0N1FBC6</accession>
<dbReference type="InterPro" id="IPR012337">
    <property type="entry name" value="RNaseH-like_sf"/>
</dbReference>
<reference evidence="2 3" key="1">
    <citation type="submission" date="2015-07" db="EMBL/GenBank/DDBJ databases">
        <title>Whole genome sequencing of Bosea vaviloviae isolated from cave pool.</title>
        <authorList>
            <person name="Tan N.E.H."/>
            <person name="Lee Y.P."/>
            <person name="Gan H.M."/>
            <person name="Barton H."/>
            <person name="Savka M.A."/>
        </authorList>
    </citation>
    <scope>NUCLEOTIDE SEQUENCE [LARGE SCALE GENOMIC DNA]</scope>
    <source>
        <strain evidence="2 3">SD260</strain>
    </source>
</reference>
<dbReference type="PROSITE" id="PS50994">
    <property type="entry name" value="INTEGRASE"/>
    <property type="match status" value="1"/>
</dbReference>
<dbReference type="GO" id="GO:0015074">
    <property type="term" value="P:DNA integration"/>
    <property type="evidence" value="ECO:0007669"/>
    <property type="project" value="InterPro"/>
</dbReference>
<evidence type="ECO:0000259" key="1">
    <source>
        <dbReference type="PROSITE" id="PS50994"/>
    </source>
</evidence>
<dbReference type="InterPro" id="IPR036397">
    <property type="entry name" value="RNaseH_sf"/>
</dbReference>
<feature type="domain" description="Integrase catalytic" evidence="1">
    <location>
        <begin position="115"/>
        <end position="299"/>
    </location>
</feature>
<dbReference type="GO" id="GO:0003676">
    <property type="term" value="F:nucleic acid binding"/>
    <property type="evidence" value="ECO:0007669"/>
    <property type="project" value="InterPro"/>
</dbReference>
<dbReference type="AlphaFoldDB" id="A0A0N1FBC6"/>
<organism evidence="2 3">
    <name type="scientific">Bosea vaviloviae</name>
    <dbReference type="NCBI Taxonomy" id="1526658"/>
    <lineage>
        <taxon>Bacteria</taxon>
        <taxon>Pseudomonadati</taxon>
        <taxon>Pseudomonadota</taxon>
        <taxon>Alphaproteobacteria</taxon>
        <taxon>Hyphomicrobiales</taxon>
        <taxon>Boseaceae</taxon>
        <taxon>Bosea</taxon>
    </lineage>
</organism>
<dbReference type="SUPFAM" id="SSF53098">
    <property type="entry name" value="Ribonuclease H-like"/>
    <property type="match status" value="1"/>
</dbReference>
<dbReference type="InterPro" id="IPR001584">
    <property type="entry name" value="Integrase_cat-core"/>
</dbReference>
<protein>
    <recommendedName>
        <fullName evidence="1">Integrase catalytic domain-containing protein</fullName>
    </recommendedName>
</protein>
<dbReference type="NCBIfam" id="NF033546">
    <property type="entry name" value="transpos_IS21"/>
    <property type="match status" value="1"/>
</dbReference>
<name>A0A0N1FBC6_9HYPH</name>
<dbReference type="Gene3D" id="3.30.420.10">
    <property type="entry name" value="Ribonuclease H-like superfamily/Ribonuclease H"/>
    <property type="match status" value="1"/>
</dbReference>
<comment type="caution">
    <text evidence="2">The sequence shown here is derived from an EMBL/GenBank/DDBJ whole genome shotgun (WGS) entry which is preliminary data.</text>
</comment>
<dbReference type="EMBL" id="LGSZ01000085">
    <property type="protein sequence ID" value="KPH74458.1"/>
    <property type="molecule type" value="Genomic_DNA"/>
</dbReference>
<gene>
    <name evidence="2" type="ORF">AE618_25740</name>
</gene>
<dbReference type="PATRIC" id="fig|1526658.3.peg.3524"/>
<dbReference type="PANTHER" id="PTHR35004">
    <property type="entry name" value="TRANSPOSASE RV3428C-RELATED"/>
    <property type="match status" value="1"/>
</dbReference>
<sequence>MRLYMKFRQTDAPPLAAAKASFSGSTAYRFEQDRRLPSQKIVTRDRRRPDPLTDIFDGEIVPMLQAAPGLRPVAIFEEMQRRHPELSPGIRRTIERRIRAWRALHGTEQDVIFRQVHEPGRMGLSDFTAMGELHVTIAGAALDHRLYHFRLACSGFAHVHVILGGESYVALAEGLQNALWALGGAPREHRSDSLSAAFRNLDKAAREDLTQRYDALCAHYGMEPTRNNRGVAHENGSIESPHGHLKKVVRDALLMRGTADFDDLCAYRQFIDELISRGNARNARRIEAERPSLQALPGRRTCDYEETIVTVTSSGGFTLRKVFYTVPSRLIGHRLRVRLYDDRLDLFIGGTSLMSLPRGRADAKGKHGHVVDYRHVIHALRRKPMALLGLVYRDQLFPRDAYRRTFDRLLERMPERPACKLMVDLLALAHDRGCEADLAAILTAGLDAGTAPDMAILRERFAPDPAALPQVVVHLTPLVAYEALLDGGVGEAA</sequence>
<keyword evidence="3" id="KW-1185">Reference proteome</keyword>
<dbReference type="PANTHER" id="PTHR35004:SF7">
    <property type="entry name" value="INTEGRASE PROTEIN"/>
    <property type="match status" value="1"/>
</dbReference>